<keyword evidence="5" id="KW-0012">Acyltransferase</keyword>
<evidence type="ECO:0000256" key="3">
    <source>
        <dbReference type="ARBA" id="ARBA00022679"/>
    </source>
</evidence>
<keyword evidence="2" id="KW-0441">Lipid A biosynthesis</keyword>
<proteinExistence type="predicted"/>
<name>A0AAE4VK51_9RICK</name>
<dbReference type="InterPro" id="IPR001451">
    <property type="entry name" value="Hexapep"/>
</dbReference>
<keyword evidence="3" id="KW-0808">Transferase</keyword>
<feature type="domain" description="UDP N-acetylglucosamine O-acyltransferase C-terminal" evidence="6">
    <location>
        <begin position="178"/>
        <end position="263"/>
    </location>
</feature>
<dbReference type="InterPro" id="IPR011004">
    <property type="entry name" value="Trimer_LpxA-like_sf"/>
</dbReference>
<dbReference type="PANTHER" id="PTHR43480:SF1">
    <property type="entry name" value="ACYL-[ACYL-CARRIER-PROTEIN]--UDP-N-ACETYLGLUCOSAMINE O-ACYLTRANSFERASE, MITOCHONDRIAL-RELATED"/>
    <property type="match status" value="1"/>
</dbReference>
<sequence>MQNNKIHSTAIIDDNVILNEGVEIGPYSIIKGPCKIGKNTIIQSHVVIYSDVVIGDDCNIFPFAVIGGVPQDLKYKSEKSRIFIGNGTIIREHVTVHKGTAGGIMETYIGKNCLIMGSAHIAHDCFIGDDTIISHNALIGGHVIIGHGAVIGGLAAIHQNVRIGHNAIIGGGSLVNRDIIPYGNVYGLRSTLNGINIVGMRRRNFPTSEIDKTIKLYKFLFKPNNDEPKLFSQRIKMALKEDFGKFGREILQFVQEKSLRSLCTNNEKDDND</sequence>
<gene>
    <name evidence="7" type="ORF">Lyticum_00160</name>
</gene>
<dbReference type="RefSeq" id="WP_322498432.1">
    <property type="nucleotide sequence ID" value="NZ_JARGYU010000001.1"/>
</dbReference>
<evidence type="ECO:0000256" key="4">
    <source>
        <dbReference type="ARBA" id="ARBA00023098"/>
    </source>
</evidence>
<evidence type="ECO:0000313" key="8">
    <source>
        <dbReference type="Proteomes" id="UP001289135"/>
    </source>
</evidence>
<dbReference type="Pfam" id="PF00132">
    <property type="entry name" value="Hexapep"/>
    <property type="match status" value="2"/>
</dbReference>
<dbReference type="GO" id="GO:0016020">
    <property type="term" value="C:membrane"/>
    <property type="evidence" value="ECO:0007669"/>
    <property type="project" value="GOC"/>
</dbReference>
<dbReference type="GO" id="GO:0008780">
    <property type="term" value="F:acyl-[acyl-carrier-protein]-UDP-N-acetylglucosamine O-acyltransferase activity"/>
    <property type="evidence" value="ECO:0007669"/>
    <property type="project" value="InterPro"/>
</dbReference>
<accession>A0AAE4VK51</accession>
<organism evidence="7 8">
    <name type="scientific">Lyticum sinuosum</name>
    <dbReference type="NCBI Taxonomy" id="1332059"/>
    <lineage>
        <taxon>Bacteria</taxon>
        <taxon>Pseudomonadati</taxon>
        <taxon>Pseudomonadota</taxon>
        <taxon>Alphaproteobacteria</taxon>
        <taxon>Rickettsiales</taxon>
        <taxon>Lyticum</taxon>
    </lineage>
</organism>
<keyword evidence="8" id="KW-1185">Reference proteome</keyword>
<keyword evidence="1" id="KW-0444">Lipid biosynthesis</keyword>
<evidence type="ECO:0000256" key="1">
    <source>
        <dbReference type="ARBA" id="ARBA00022516"/>
    </source>
</evidence>
<dbReference type="EMBL" id="JARGYU010000001">
    <property type="protein sequence ID" value="MDZ5761000.1"/>
    <property type="molecule type" value="Genomic_DNA"/>
</dbReference>
<dbReference type="PANTHER" id="PTHR43480">
    <property type="entry name" value="ACYL-[ACYL-CARRIER-PROTEIN]--UDP-N-ACETYLGLUCOSAMINE O-ACYLTRANSFERASE"/>
    <property type="match status" value="1"/>
</dbReference>
<dbReference type="GO" id="GO:0009245">
    <property type="term" value="P:lipid A biosynthetic process"/>
    <property type="evidence" value="ECO:0007669"/>
    <property type="project" value="UniProtKB-KW"/>
</dbReference>
<dbReference type="SUPFAM" id="SSF51161">
    <property type="entry name" value="Trimeric LpxA-like enzymes"/>
    <property type="match status" value="1"/>
</dbReference>
<dbReference type="NCBIfam" id="TIGR01852">
    <property type="entry name" value="lipid_A_lpxA"/>
    <property type="match status" value="1"/>
</dbReference>
<evidence type="ECO:0000313" key="7">
    <source>
        <dbReference type="EMBL" id="MDZ5761000.1"/>
    </source>
</evidence>
<dbReference type="Proteomes" id="UP001289135">
    <property type="component" value="Unassembled WGS sequence"/>
</dbReference>
<dbReference type="NCBIfam" id="NF003657">
    <property type="entry name" value="PRK05289.1"/>
    <property type="match status" value="1"/>
</dbReference>
<comment type="caution">
    <text evidence="7">The sequence shown here is derived from an EMBL/GenBank/DDBJ whole genome shotgun (WGS) entry which is preliminary data.</text>
</comment>
<dbReference type="Gene3D" id="1.20.1180.10">
    <property type="entry name" value="Udp N-acetylglucosamine O-acyltransferase, C-terminal domain"/>
    <property type="match status" value="1"/>
</dbReference>
<dbReference type="PIRSF" id="PIRSF000456">
    <property type="entry name" value="UDP-GlcNAc_acltr"/>
    <property type="match status" value="1"/>
</dbReference>
<dbReference type="AlphaFoldDB" id="A0AAE4VK51"/>
<dbReference type="InterPro" id="IPR010137">
    <property type="entry name" value="Lipid_A_LpxA"/>
</dbReference>
<keyword evidence="4" id="KW-0443">Lipid metabolism</keyword>
<dbReference type="Gene3D" id="2.160.10.10">
    <property type="entry name" value="Hexapeptide repeat proteins"/>
    <property type="match status" value="1"/>
</dbReference>
<evidence type="ECO:0000259" key="6">
    <source>
        <dbReference type="Pfam" id="PF13720"/>
    </source>
</evidence>
<reference evidence="7" key="1">
    <citation type="submission" date="2023-02" db="EMBL/GenBank/DDBJ databases">
        <title>Host association and intracellularity evolved multiple times independently in the Rickettsiales.</title>
        <authorList>
            <person name="Castelli M."/>
            <person name="Nardi T."/>
            <person name="Gammuto L."/>
            <person name="Bellinzona G."/>
            <person name="Sabaneyeva E."/>
            <person name="Potekhin A."/>
            <person name="Serra V."/>
            <person name="Petroni G."/>
            <person name="Sassera D."/>
        </authorList>
    </citation>
    <scope>NUCLEOTIDE SEQUENCE</scope>
    <source>
        <strain evidence="7">USBL-36I1</strain>
    </source>
</reference>
<dbReference type="InterPro" id="IPR037157">
    <property type="entry name" value="Acetyltransf_C_sf"/>
</dbReference>
<evidence type="ECO:0000256" key="2">
    <source>
        <dbReference type="ARBA" id="ARBA00022556"/>
    </source>
</evidence>
<dbReference type="InterPro" id="IPR029098">
    <property type="entry name" value="Acetyltransf_C"/>
</dbReference>
<evidence type="ECO:0000256" key="5">
    <source>
        <dbReference type="ARBA" id="ARBA00023315"/>
    </source>
</evidence>
<protein>
    <submittedName>
        <fullName evidence="7">Acyl-[acyl-carrier-protein]--UDP-N-acetylglucosamine O-acyltransferase</fullName>
    </submittedName>
</protein>
<dbReference type="Pfam" id="PF13720">
    <property type="entry name" value="Acetyltransf_11"/>
    <property type="match status" value="1"/>
</dbReference>